<proteinExistence type="predicted"/>
<keyword evidence="10" id="KW-1185">Reference proteome</keyword>
<keyword evidence="2" id="KW-0963">Cytoplasm</keyword>
<feature type="compositionally biased region" description="Polar residues" evidence="7">
    <location>
        <begin position="300"/>
        <end position="323"/>
    </location>
</feature>
<keyword evidence="5" id="KW-0206">Cytoskeleton</keyword>
<evidence type="ECO:0000256" key="2">
    <source>
        <dbReference type="ARBA" id="ARBA00022490"/>
    </source>
</evidence>
<feature type="region of interest" description="Disordered" evidence="7">
    <location>
        <begin position="728"/>
        <end position="770"/>
    </location>
</feature>
<dbReference type="InterPro" id="IPR019528">
    <property type="entry name" value="PACT_domain"/>
</dbReference>
<evidence type="ECO:0000256" key="4">
    <source>
        <dbReference type="ARBA" id="ARBA00023054"/>
    </source>
</evidence>
<evidence type="ECO:0000256" key="6">
    <source>
        <dbReference type="SAM" id="Coils"/>
    </source>
</evidence>
<keyword evidence="3" id="KW-0597">Phosphoprotein</keyword>
<feature type="coiled-coil region" evidence="6">
    <location>
        <begin position="483"/>
        <end position="517"/>
    </location>
</feature>
<comment type="subcellular location">
    <subcellularLocation>
        <location evidence="1">Cytoplasm</location>
        <location evidence="1">Cytoskeleton</location>
        <location evidence="1">Microtubule organizing center</location>
    </subcellularLocation>
</comment>
<evidence type="ECO:0000313" key="10">
    <source>
        <dbReference type="Proteomes" id="UP001342314"/>
    </source>
</evidence>
<comment type="caution">
    <text evidence="9">The sequence shown here is derived from an EMBL/GenBank/DDBJ whole genome shotgun (WGS) entry which is preliminary data.</text>
</comment>
<dbReference type="Pfam" id="PF10495">
    <property type="entry name" value="PACT_coil_coil"/>
    <property type="match status" value="1"/>
</dbReference>
<feature type="domain" description="Pericentrin/AKAP-450 centrosomal targeting" evidence="8">
    <location>
        <begin position="1461"/>
        <end position="1533"/>
    </location>
</feature>
<reference evidence="9 10" key="1">
    <citation type="submission" date="2021-12" db="EMBL/GenBank/DDBJ databases">
        <title>High titer production of polyol ester of fatty acids by Rhodotorula paludigena BS15 towards product separation-free biomass refinery.</title>
        <authorList>
            <person name="Mano J."/>
            <person name="Ono H."/>
            <person name="Tanaka T."/>
            <person name="Naito K."/>
            <person name="Sushida H."/>
            <person name="Ike M."/>
            <person name="Tokuyasu K."/>
            <person name="Kitaoka M."/>
        </authorList>
    </citation>
    <scope>NUCLEOTIDE SEQUENCE [LARGE SCALE GENOMIC DNA]</scope>
    <source>
        <strain evidence="9 10">BS15</strain>
    </source>
</reference>
<gene>
    <name evidence="9" type="ORF">Rhopal_002230-T1</name>
</gene>
<feature type="region of interest" description="Disordered" evidence="7">
    <location>
        <begin position="820"/>
        <end position="854"/>
    </location>
</feature>
<feature type="region of interest" description="Disordered" evidence="7">
    <location>
        <begin position="20"/>
        <end position="357"/>
    </location>
</feature>
<feature type="coiled-coil region" evidence="6">
    <location>
        <begin position="1158"/>
        <end position="1302"/>
    </location>
</feature>
<dbReference type="PANTHER" id="PTHR43941:SF1">
    <property type="entry name" value="STRUCTURAL MAINTENANCE OF CHROMOSOMES PROTEIN 2"/>
    <property type="match status" value="1"/>
</dbReference>
<dbReference type="EMBL" id="BQKY01000004">
    <property type="protein sequence ID" value="GJN89251.1"/>
    <property type="molecule type" value="Genomic_DNA"/>
</dbReference>
<feature type="compositionally biased region" description="Basic and acidic residues" evidence="7">
    <location>
        <begin position="820"/>
        <end position="837"/>
    </location>
</feature>
<feature type="region of interest" description="Disordered" evidence="7">
    <location>
        <begin position="1535"/>
        <end position="1558"/>
    </location>
</feature>
<feature type="coiled-coil region" evidence="6">
    <location>
        <begin position="1038"/>
        <end position="1107"/>
    </location>
</feature>
<feature type="compositionally biased region" description="Basic and acidic residues" evidence="7">
    <location>
        <begin position="164"/>
        <end position="173"/>
    </location>
</feature>
<keyword evidence="4 6" id="KW-0175">Coiled coil</keyword>
<dbReference type="Proteomes" id="UP001342314">
    <property type="component" value="Unassembled WGS sequence"/>
</dbReference>
<name>A0AAV5G9I4_9BASI</name>
<dbReference type="GO" id="GO:0005815">
    <property type="term" value="C:microtubule organizing center"/>
    <property type="evidence" value="ECO:0007669"/>
    <property type="project" value="UniProtKB-SubCell"/>
</dbReference>
<feature type="compositionally biased region" description="Low complexity" evidence="7">
    <location>
        <begin position="24"/>
        <end position="35"/>
    </location>
</feature>
<dbReference type="PANTHER" id="PTHR43941">
    <property type="entry name" value="STRUCTURAL MAINTENANCE OF CHROMOSOMES PROTEIN 2"/>
    <property type="match status" value="1"/>
</dbReference>
<evidence type="ECO:0000256" key="3">
    <source>
        <dbReference type="ARBA" id="ARBA00022553"/>
    </source>
</evidence>
<evidence type="ECO:0000259" key="8">
    <source>
        <dbReference type="Pfam" id="PF10495"/>
    </source>
</evidence>
<dbReference type="Gene3D" id="1.10.287.1490">
    <property type="match status" value="1"/>
</dbReference>
<feature type="compositionally biased region" description="Polar residues" evidence="7">
    <location>
        <begin position="91"/>
        <end position="118"/>
    </location>
</feature>
<protein>
    <recommendedName>
        <fullName evidence="8">Pericentrin/AKAP-450 centrosomal targeting domain-containing protein</fullName>
    </recommendedName>
</protein>
<dbReference type="GO" id="GO:0005737">
    <property type="term" value="C:cytoplasm"/>
    <property type="evidence" value="ECO:0007669"/>
    <property type="project" value="UniProtKB-ARBA"/>
</dbReference>
<feature type="compositionally biased region" description="Polar residues" evidence="7">
    <location>
        <begin position="419"/>
        <end position="445"/>
    </location>
</feature>
<evidence type="ECO:0000256" key="5">
    <source>
        <dbReference type="ARBA" id="ARBA00023212"/>
    </source>
</evidence>
<accession>A0AAV5G9I4</accession>
<evidence type="ECO:0000313" key="9">
    <source>
        <dbReference type="EMBL" id="GJN89251.1"/>
    </source>
</evidence>
<feature type="region of interest" description="Disordered" evidence="7">
    <location>
        <begin position="385"/>
        <end position="453"/>
    </location>
</feature>
<feature type="compositionally biased region" description="Polar residues" evidence="7">
    <location>
        <begin position="271"/>
        <end position="283"/>
    </location>
</feature>
<evidence type="ECO:0000256" key="7">
    <source>
        <dbReference type="SAM" id="MobiDB-lite"/>
    </source>
</evidence>
<sequence length="1558" mass="170910">MAVFTPETPSRVLRRIHALNEQSLPDLPDLPAELPSFSETDADSTLAHSPVKTRPRSPPARDEPENVPPPHAHQQSPPTPYTSTPAPSTLYAHSQSTIGPPTARSTLSQGGYDSTATVTAGPKSRFLSRPAVRSPTAPRRAADELQTTDEETDEGSSGVSAISRHGDDLDNSRDGMVVLSGGSGAEDGLEAHPGTSRGVEQTLELASLPPAQVETEDDEEEETSRRDETETDGERDEGRRGTHPLDALGPLDAEGDVQEAPPTVKLLPRSQKPSPSPRESSFANILPETLSPLRERDATETTVASPELGRNSSPRTSPHQSLSHFHHDATPSRAFGKSPSPALSHATPRLDSPLASLNLNVDPSTPFVNQSAAQRRASHLLTTLRSTAKPRFARGTPHPAGSAQKPSLGSPAPAEEGAEQTSTSFASDRSSNDLTTFHKANTSLPVSGGSGAEAGLTAPGSRFNGAKLNAYLHTLNTHLTEENQSLVKTLQRTTRDVERLEGETRRLEDTIREMSVVAGPGGISIARSSRADSIAEEDESAAAAERSSRLDELDGLVRGQRRIRGMQDELGIGGSEDGDAAERIRKLEADLERANAQAADKDQEIRRLRERVVSGAPAGDADDTEQSTLVSGLQREVFELKDALDEADAEREALRADLAKLQRDFAAAGEASSSDFGALQRRTDELLVELEERDVELEGARKQMEEQEAEFADKMAELEQELCRVMEEQERKVERARDEVEAKRREDDEARREERERLRRVEEERDELERKLVEGASDEAAADLEEKVHALRGDVARLEDTVKTLRGDVAARDEELARMQEELEAAEQHVAELEQRDGPAGPDDDLRQQLAQKDEELKQLEDALDDSAQQLVDNETVLAEKEEELASLRAQLDAEQQKSSGLETRLTGLNVPKAKSPLAKEVYSASQEETILSLEDELDAARKEADDLRRQLAAATSADKAAEVRDLEVKQLEANKADLEDRVKSLRQQVSMQYSPSKTPDKSWALRPLPSVYTPKTPGQLFGNLSTWSPGSAANETISPLLAQIHELEQIVEQLQSQLADANVQIDSKLDRLEAAGSGTISLARQLSLAQSRIAQLEDELERLLGADGTLERVQARLAKVHCPDCRVTFDANKSVRLRIDRSGITFADASSAGSPKTESLKTTLVNVNAKLAELRVENGVLQDQASRSKELAAEKAKAVKQHEAVQRDLKHARDEIAVLQTDLRTERSRLRNLANEQTLAGKAKAALEARLATAEVELRAVKKELAQAVAADVVERLRKEKEQLVSERADLLRQLADVNERASRVDSDLTTTRADHVAMKSQLDLQVSEIQSLRDSLHTKEAEQRMLQDERGDILRGVAGLQADLNRVRQDAISLGLDLAAVRRERDELGAKNKGEDAQLVSVREELSLAKRKLAAMEQQALEHVCSSTNPPSSASNELQAQHKSEMKGLLVLIRQLKLRVEREMEFRAQAGVQKRYLENVVQDKQETIDSIMTQLHLPVLSAPSRKKPTSLRSVAFSVIAVARMRRLAQAWKEQSAPKKRLREQAYPSVRGRPFPA</sequence>
<feature type="compositionally biased region" description="Basic and acidic residues" evidence="7">
    <location>
        <begin position="844"/>
        <end position="854"/>
    </location>
</feature>
<organism evidence="9 10">
    <name type="scientific">Rhodotorula paludigena</name>
    <dbReference type="NCBI Taxonomy" id="86838"/>
    <lineage>
        <taxon>Eukaryota</taxon>
        <taxon>Fungi</taxon>
        <taxon>Dikarya</taxon>
        <taxon>Basidiomycota</taxon>
        <taxon>Pucciniomycotina</taxon>
        <taxon>Microbotryomycetes</taxon>
        <taxon>Sporidiobolales</taxon>
        <taxon>Sporidiobolaceae</taxon>
        <taxon>Rhodotorula</taxon>
    </lineage>
</organism>
<evidence type="ECO:0000256" key="1">
    <source>
        <dbReference type="ARBA" id="ARBA00004267"/>
    </source>
</evidence>